<proteinExistence type="predicted"/>
<organism evidence="1 2">
    <name type="scientific">Rossellomorea aquimaris</name>
    <dbReference type="NCBI Taxonomy" id="189382"/>
    <lineage>
        <taxon>Bacteria</taxon>
        <taxon>Bacillati</taxon>
        <taxon>Bacillota</taxon>
        <taxon>Bacilli</taxon>
        <taxon>Bacillales</taxon>
        <taxon>Bacillaceae</taxon>
        <taxon>Rossellomorea</taxon>
    </lineage>
</organism>
<dbReference type="EMBL" id="VTEZ01000001">
    <property type="protein sequence ID" value="TYS88536.1"/>
    <property type="molecule type" value="Genomic_DNA"/>
</dbReference>
<dbReference type="OrthoDB" id="2620614at2"/>
<accession>A0A5D4UMQ1</accession>
<dbReference type="InterPro" id="IPR025047">
    <property type="entry name" value="DUF3986"/>
</dbReference>
<sequence length="91" mass="10892">MDMKYDDKYHLHLGYYENNCDYESIAYKRLSEDVWDVFFDNEQYGLEKTIEVKELSLEGIGTRIFSISGNDLTYETGVKRFEKWLAMQKII</sequence>
<name>A0A5D4UMQ1_9BACI</name>
<evidence type="ECO:0000313" key="2">
    <source>
        <dbReference type="Proteomes" id="UP000324269"/>
    </source>
</evidence>
<evidence type="ECO:0000313" key="1">
    <source>
        <dbReference type="EMBL" id="TYS88536.1"/>
    </source>
</evidence>
<dbReference type="AlphaFoldDB" id="A0A5D4UMQ1"/>
<comment type="caution">
    <text evidence="1">The sequence shown here is derived from an EMBL/GenBank/DDBJ whole genome shotgun (WGS) entry which is preliminary data.</text>
</comment>
<dbReference type="Pfam" id="PF13143">
    <property type="entry name" value="DUF3986"/>
    <property type="match status" value="1"/>
</dbReference>
<gene>
    <name evidence="1" type="ORF">FZC85_03700</name>
</gene>
<protein>
    <submittedName>
        <fullName evidence="1">DUF3986 family protein</fullName>
    </submittedName>
</protein>
<reference evidence="1 2" key="1">
    <citation type="submission" date="2019-08" db="EMBL/GenBank/DDBJ databases">
        <title>Bacillus genomes from the desert of Cuatro Cienegas, Coahuila.</title>
        <authorList>
            <person name="Olmedo-Alvarez G."/>
        </authorList>
    </citation>
    <scope>NUCLEOTIDE SEQUENCE [LARGE SCALE GENOMIC DNA]</scope>
    <source>
        <strain evidence="1 2">CH87b_3T</strain>
    </source>
</reference>
<dbReference type="Proteomes" id="UP000324269">
    <property type="component" value="Unassembled WGS sequence"/>
</dbReference>